<name>A0A8J5MJZ5_HOMAM</name>
<dbReference type="EMBL" id="JAHLQT010045843">
    <property type="protein sequence ID" value="KAG7154010.1"/>
    <property type="molecule type" value="Genomic_DNA"/>
</dbReference>
<protein>
    <submittedName>
        <fullName evidence="2">SP-like 6</fullName>
    </submittedName>
</protein>
<evidence type="ECO:0000313" key="3">
    <source>
        <dbReference type="Proteomes" id="UP000747542"/>
    </source>
</evidence>
<proteinExistence type="predicted"/>
<dbReference type="AlphaFoldDB" id="A0A8J5MJZ5"/>
<gene>
    <name evidence="2" type="ORF">Hamer_G020074</name>
</gene>
<evidence type="ECO:0000313" key="2">
    <source>
        <dbReference type="EMBL" id="KAG7154010.1"/>
    </source>
</evidence>
<keyword evidence="3" id="KW-1185">Reference proteome</keyword>
<dbReference type="Proteomes" id="UP000747542">
    <property type="component" value="Unassembled WGS sequence"/>
</dbReference>
<feature type="chain" id="PRO_5035146428" evidence="1">
    <location>
        <begin position="30"/>
        <end position="147"/>
    </location>
</feature>
<keyword evidence="1" id="KW-0732">Signal</keyword>
<evidence type="ECO:0000256" key="1">
    <source>
        <dbReference type="SAM" id="SignalP"/>
    </source>
</evidence>
<dbReference type="OrthoDB" id="6365664at2759"/>
<comment type="caution">
    <text evidence="2">The sequence shown here is derived from an EMBL/GenBank/DDBJ whole genome shotgun (WGS) entry which is preliminary data.</text>
</comment>
<sequence>MMTTPTTRPLPLPLLLLLFLLPLCRQASGIQCVQCKGETGGEGEDCIHVPPDPEPCDSGMTTCLTVRTYTPAEEDTRTLVSLVRTCSPTDLGWDCEKGKTKRGQIAEVCHDSCTWDGCNHAHTPTATTPSLLLFSVMGCLWVASLVL</sequence>
<accession>A0A8J5MJZ5</accession>
<organism evidence="2 3">
    <name type="scientific">Homarus americanus</name>
    <name type="common">American lobster</name>
    <dbReference type="NCBI Taxonomy" id="6706"/>
    <lineage>
        <taxon>Eukaryota</taxon>
        <taxon>Metazoa</taxon>
        <taxon>Ecdysozoa</taxon>
        <taxon>Arthropoda</taxon>
        <taxon>Crustacea</taxon>
        <taxon>Multicrustacea</taxon>
        <taxon>Malacostraca</taxon>
        <taxon>Eumalacostraca</taxon>
        <taxon>Eucarida</taxon>
        <taxon>Decapoda</taxon>
        <taxon>Pleocyemata</taxon>
        <taxon>Astacidea</taxon>
        <taxon>Nephropoidea</taxon>
        <taxon>Nephropidae</taxon>
        <taxon>Homarus</taxon>
    </lineage>
</organism>
<reference evidence="2" key="1">
    <citation type="journal article" date="2021" name="Sci. Adv.">
        <title>The American lobster genome reveals insights on longevity, neural, and immune adaptations.</title>
        <authorList>
            <person name="Polinski J.M."/>
            <person name="Zimin A.V."/>
            <person name="Clark K.F."/>
            <person name="Kohn A.B."/>
            <person name="Sadowski N."/>
            <person name="Timp W."/>
            <person name="Ptitsyn A."/>
            <person name="Khanna P."/>
            <person name="Romanova D.Y."/>
            <person name="Williams P."/>
            <person name="Greenwood S.J."/>
            <person name="Moroz L.L."/>
            <person name="Walt D.R."/>
            <person name="Bodnar A.G."/>
        </authorList>
    </citation>
    <scope>NUCLEOTIDE SEQUENCE</scope>
    <source>
        <strain evidence="2">GMGI-L3</strain>
    </source>
</reference>
<feature type="signal peptide" evidence="1">
    <location>
        <begin position="1"/>
        <end position="29"/>
    </location>
</feature>